<gene>
    <name evidence="1" type="ORF">L6164_035052</name>
</gene>
<dbReference type="Proteomes" id="UP000828941">
    <property type="component" value="Chromosome 13"/>
</dbReference>
<proteinExistence type="predicted"/>
<dbReference type="EMBL" id="CM039438">
    <property type="protein sequence ID" value="KAI4301808.1"/>
    <property type="molecule type" value="Genomic_DNA"/>
</dbReference>
<comment type="caution">
    <text evidence="1">The sequence shown here is derived from an EMBL/GenBank/DDBJ whole genome shotgun (WGS) entry which is preliminary data.</text>
</comment>
<accession>A0ACB9KXE0</accession>
<name>A0ACB9KXE0_BAUVA</name>
<evidence type="ECO:0000313" key="2">
    <source>
        <dbReference type="Proteomes" id="UP000828941"/>
    </source>
</evidence>
<evidence type="ECO:0000313" key="1">
    <source>
        <dbReference type="EMBL" id="KAI4301808.1"/>
    </source>
</evidence>
<reference evidence="1 2" key="1">
    <citation type="journal article" date="2022" name="DNA Res.">
        <title>Chromosomal-level genome assembly of the orchid tree Bauhinia variegata (Leguminosae; Cercidoideae) supports the allotetraploid origin hypothesis of Bauhinia.</title>
        <authorList>
            <person name="Zhong Y."/>
            <person name="Chen Y."/>
            <person name="Zheng D."/>
            <person name="Pang J."/>
            <person name="Liu Y."/>
            <person name="Luo S."/>
            <person name="Meng S."/>
            <person name="Qian L."/>
            <person name="Wei D."/>
            <person name="Dai S."/>
            <person name="Zhou R."/>
        </authorList>
    </citation>
    <scope>NUCLEOTIDE SEQUENCE [LARGE SCALE GENOMIC DNA]</scope>
    <source>
        <strain evidence="1">BV-YZ2020</strain>
    </source>
</reference>
<keyword evidence="2" id="KW-1185">Reference proteome</keyword>
<sequence length="181" mass="19860">MINYVHADDEKDSVLKGIDSYRQTLNLPVLNKVEKASCLADEIAEDLEDEPCENVNRYAPDVAGGNLRFPNFEKRVDKCDIDVNTTTDGVILPVCVPKLVPTVVLSNYTHSDRYARYLNNTKYTGIGLGSEDDWMVIVLTSNTPPGSFSAPASAAPASRLPHAWMGLCNLLAFTVLVLNIT</sequence>
<organism evidence="1 2">
    <name type="scientific">Bauhinia variegata</name>
    <name type="common">Purple orchid tree</name>
    <name type="synonym">Phanera variegata</name>
    <dbReference type="NCBI Taxonomy" id="167791"/>
    <lineage>
        <taxon>Eukaryota</taxon>
        <taxon>Viridiplantae</taxon>
        <taxon>Streptophyta</taxon>
        <taxon>Embryophyta</taxon>
        <taxon>Tracheophyta</taxon>
        <taxon>Spermatophyta</taxon>
        <taxon>Magnoliopsida</taxon>
        <taxon>eudicotyledons</taxon>
        <taxon>Gunneridae</taxon>
        <taxon>Pentapetalae</taxon>
        <taxon>rosids</taxon>
        <taxon>fabids</taxon>
        <taxon>Fabales</taxon>
        <taxon>Fabaceae</taxon>
        <taxon>Cercidoideae</taxon>
        <taxon>Cercideae</taxon>
        <taxon>Bauhiniinae</taxon>
        <taxon>Bauhinia</taxon>
    </lineage>
</organism>
<protein>
    <submittedName>
        <fullName evidence="1">Uncharacterized protein</fullName>
    </submittedName>
</protein>